<dbReference type="PRINTS" id="PR00161">
    <property type="entry name" value="NIHGNASECYTB"/>
</dbReference>
<evidence type="ECO:0000256" key="11">
    <source>
        <dbReference type="ARBA" id="ARBA00023136"/>
    </source>
</evidence>
<evidence type="ECO:0000256" key="5">
    <source>
        <dbReference type="ARBA" id="ARBA00022617"/>
    </source>
</evidence>
<dbReference type="Pfam" id="PF01292">
    <property type="entry name" value="Ni_hydr_CYTB"/>
    <property type="match status" value="1"/>
</dbReference>
<feature type="transmembrane region" description="Helical" evidence="12">
    <location>
        <begin position="85"/>
        <end position="106"/>
    </location>
</feature>
<name>A0ABW3AN91_9SPHI</name>
<reference evidence="16" key="2">
    <citation type="journal article" date="2019" name="Int. J. Syst. Evol. Microbiol.">
        <title>The Global Catalogue of Microorganisms (GCM) 10K type strain sequencing project: providing services to taxonomists for standard genome sequencing and annotation.</title>
        <authorList>
            <consortium name="The Broad Institute Genomics Platform"/>
            <consortium name="The Broad Institute Genome Sequencing Center for Infectious Disease"/>
            <person name="Wu L."/>
            <person name="Ma J."/>
        </authorList>
    </citation>
    <scope>NUCLEOTIDE SEQUENCE [LARGE SCALE GENOMIC DNA]</scope>
    <source>
        <strain evidence="16">CCUG 61484</strain>
    </source>
</reference>
<keyword evidence="3" id="KW-0813">Transport</keyword>
<dbReference type="EMBL" id="JBHTHZ010000001">
    <property type="protein sequence ID" value="MFD0792460.1"/>
    <property type="molecule type" value="Genomic_DNA"/>
</dbReference>
<reference evidence="15" key="1">
    <citation type="journal article" date="2014" name="Int. J. Syst. Evol. Microbiol.">
        <title>Complete genome of a new Firmicutes species belonging to the dominant human colonic microbiota ('Ruminococcus bicirculans') reveals two chromosomes and a selective capacity to utilize plant glucans.</title>
        <authorList>
            <consortium name="NISC Comparative Sequencing Program"/>
            <person name="Wegmann U."/>
            <person name="Louis P."/>
            <person name="Goesmann A."/>
            <person name="Henrissat B."/>
            <person name="Duncan S.H."/>
            <person name="Flint H.J."/>
        </authorList>
    </citation>
    <scope>NUCLEOTIDE SEQUENCE</scope>
    <source>
        <strain evidence="15">CCUG 61484</strain>
    </source>
</reference>
<keyword evidence="7" id="KW-0479">Metal-binding</keyword>
<evidence type="ECO:0000256" key="4">
    <source>
        <dbReference type="ARBA" id="ARBA00022475"/>
    </source>
</evidence>
<keyword evidence="11 12" id="KW-0472">Membrane</keyword>
<dbReference type="EMBL" id="JBHTHZ010000001">
    <property type="protein sequence ID" value="MFD0792332.1"/>
    <property type="molecule type" value="Genomic_DNA"/>
</dbReference>
<dbReference type="InterPro" id="IPR051542">
    <property type="entry name" value="Hydrogenase_cytochrome"/>
</dbReference>
<reference evidence="15" key="3">
    <citation type="submission" date="2024-09" db="EMBL/GenBank/DDBJ databases">
        <authorList>
            <person name="Sun Q."/>
            <person name="Mori K."/>
        </authorList>
    </citation>
    <scope>NUCLEOTIDE SEQUENCE</scope>
    <source>
        <strain evidence="15">CCUG 61484</strain>
    </source>
</reference>
<evidence type="ECO:0000313" key="16">
    <source>
        <dbReference type="Proteomes" id="UP001597010"/>
    </source>
</evidence>
<evidence type="ECO:0000256" key="12">
    <source>
        <dbReference type="SAM" id="Phobius"/>
    </source>
</evidence>
<keyword evidence="5" id="KW-0349">Heme</keyword>
<evidence type="ECO:0000256" key="8">
    <source>
        <dbReference type="ARBA" id="ARBA00022982"/>
    </source>
</evidence>
<keyword evidence="10" id="KW-0408">Iron</keyword>
<feature type="transmembrane region" description="Helical" evidence="12">
    <location>
        <begin position="21"/>
        <end position="41"/>
    </location>
</feature>
<keyword evidence="4" id="KW-1003">Cell membrane</keyword>
<dbReference type="Proteomes" id="UP001597010">
    <property type="component" value="Unassembled WGS sequence"/>
</dbReference>
<dbReference type="PANTHER" id="PTHR30485:SF0">
    <property type="entry name" value="NI_FE-HYDROGENASE 1 B-TYPE CYTOCHROME SUBUNIT-RELATED"/>
    <property type="match status" value="1"/>
</dbReference>
<dbReference type="InterPro" id="IPR000516">
    <property type="entry name" value="Ni-dep_Hydgase_cyt-B"/>
</dbReference>
<dbReference type="RefSeq" id="WP_377111036.1">
    <property type="nucleotide sequence ID" value="NZ_JBHTHZ010000001.1"/>
</dbReference>
<proteinExistence type="inferred from homology"/>
<keyword evidence="8" id="KW-0249">Electron transport</keyword>
<evidence type="ECO:0000256" key="6">
    <source>
        <dbReference type="ARBA" id="ARBA00022692"/>
    </source>
</evidence>
<comment type="similarity">
    <text evidence="2">Belongs to the HupC/HyaC/HydC family.</text>
</comment>
<keyword evidence="16" id="KW-1185">Reference proteome</keyword>
<keyword evidence="9 12" id="KW-1133">Transmembrane helix</keyword>
<evidence type="ECO:0000256" key="3">
    <source>
        <dbReference type="ARBA" id="ARBA00022448"/>
    </source>
</evidence>
<comment type="caution">
    <text evidence="15">The sequence shown here is derived from an EMBL/GenBank/DDBJ whole genome shotgun (WGS) entry which is preliminary data.</text>
</comment>
<evidence type="ECO:0000259" key="13">
    <source>
        <dbReference type="Pfam" id="PF01292"/>
    </source>
</evidence>
<protein>
    <submittedName>
        <fullName evidence="15">Cytochrome b/b6 domain-containing protein</fullName>
    </submittedName>
</protein>
<evidence type="ECO:0000256" key="7">
    <source>
        <dbReference type="ARBA" id="ARBA00022723"/>
    </source>
</evidence>
<accession>A0ABW3AN91</accession>
<keyword evidence="6 12" id="KW-0812">Transmembrane</keyword>
<feature type="transmembrane region" description="Helical" evidence="12">
    <location>
        <begin position="142"/>
        <end position="163"/>
    </location>
</feature>
<comment type="subcellular location">
    <subcellularLocation>
        <location evidence="1">Cell membrane</location>
        <topology evidence="1">Multi-pass membrane protein</topology>
    </subcellularLocation>
</comment>
<feature type="transmembrane region" description="Helical" evidence="12">
    <location>
        <begin position="183"/>
        <end position="202"/>
    </location>
</feature>
<evidence type="ECO:0000313" key="14">
    <source>
        <dbReference type="EMBL" id="MFD0792332.1"/>
    </source>
</evidence>
<evidence type="ECO:0000256" key="2">
    <source>
        <dbReference type="ARBA" id="ARBA00008622"/>
    </source>
</evidence>
<dbReference type="InterPro" id="IPR016174">
    <property type="entry name" value="Di-haem_cyt_TM"/>
</dbReference>
<dbReference type="InterPro" id="IPR011577">
    <property type="entry name" value="Cyt_b561_bac/Ni-Hgenase"/>
</dbReference>
<dbReference type="Gene3D" id="1.20.950.20">
    <property type="entry name" value="Transmembrane di-heme cytochromes, Chain C"/>
    <property type="match status" value="1"/>
</dbReference>
<sequence length="220" mass="24861">MTLIEPIRQNPQHTKKYSSPLRLWHWGNALVICGSLITVLINSTLSDRINITKVVQNELNHGGITVSAKQAGSISHTLSGQVWKIHAYFGYALAGLLLLRLVMEFFQQADQKLIRKIKAAYYHYKATKANRKLYQHELTVKTIYAVFYLLLIIMAITGLFLAFEDLLAPYKAIRHTVKEIHGFCMYFIIAFIVIHLIGVYLAERRGSAGIVSDMINGGKA</sequence>
<gene>
    <name evidence="14" type="ORF">ACFQZX_01810</name>
    <name evidence="15" type="ORF">ACFQZX_02455</name>
</gene>
<organism evidence="15 16">
    <name type="scientific">Mucilaginibacter litoreus</name>
    <dbReference type="NCBI Taxonomy" id="1048221"/>
    <lineage>
        <taxon>Bacteria</taxon>
        <taxon>Pseudomonadati</taxon>
        <taxon>Bacteroidota</taxon>
        <taxon>Sphingobacteriia</taxon>
        <taxon>Sphingobacteriales</taxon>
        <taxon>Sphingobacteriaceae</taxon>
        <taxon>Mucilaginibacter</taxon>
    </lineage>
</organism>
<evidence type="ECO:0000313" key="15">
    <source>
        <dbReference type="EMBL" id="MFD0792460.1"/>
    </source>
</evidence>
<evidence type="ECO:0000256" key="1">
    <source>
        <dbReference type="ARBA" id="ARBA00004651"/>
    </source>
</evidence>
<dbReference type="SUPFAM" id="SSF81342">
    <property type="entry name" value="Transmembrane di-heme cytochromes"/>
    <property type="match status" value="1"/>
</dbReference>
<evidence type="ECO:0000256" key="9">
    <source>
        <dbReference type="ARBA" id="ARBA00022989"/>
    </source>
</evidence>
<evidence type="ECO:0000256" key="10">
    <source>
        <dbReference type="ARBA" id="ARBA00023004"/>
    </source>
</evidence>
<feature type="domain" description="Cytochrome b561 bacterial/Ni-hydrogenase" evidence="13">
    <location>
        <begin position="17"/>
        <end position="217"/>
    </location>
</feature>
<dbReference type="PANTHER" id="PTHR30485">
    <property type="entry name" value="NI/FE-HYDROGENASE 1 B-TYPE CYTOCHROME SUBUNIT"/>
    <property type="match status" value="1"/>
</dbReference>